<dbReference type="OrthoDB" id="189220at2759"/>
<organism evidence="16 17">
    <name type="scientific">Daphnia galeata</name>
    <dbReference type="NCBI Taxonomy" id="27404"/>
    <lineage>
        <taxon>Eukaryota</taxon>
        <taxon>Metazoa</taxon>
        <taxon>Ecdysozoa</taxon>
        <taxon>Arthropoda</taxon>
        <taxon>Crustacea</taxon>
        <taxon>Branchiopoda</taxon>
        <taxon>Diplostraca</taxon>
        <taxon>Cladocera</taxon>
        <taxon>Anomopoda</taxon>
        <taxon>Daphniidae</taxon>
        <taxon>Daphnia</taxon>
    </lineage>
</organism>
<dbReference type="PANTHER" id="PTHR11347">
    <property type="entry name" value="CYCLIC NUCLEOTIDE PHOSPHODIESTERASE"/>
    <property type="match status" value="1"/>
</dbReference>
<dbReference type="GO" id="GO:0046872">
    <property type="term" value="F:metal ion binding"/>
    <property type="evidence" value="ECO:0007669"/>
    <property type="project" value="UniProtKB-KW"/>
</dbReference>
<feature type="binding site" evidence="10">
    <location>
        <position position="400"/>
    </location>
    <ligand>
        <name>AMP</name>
        <dbReference type="ChEBI" id="CHEBI:456215"/>
    </ligand>
</feature>
<feature type="active site" description="Proton donor" evidence="9">
    <location>
        <position position="359"/>
    </location>
</feature>
<dbReference type="Gene3D" id="3.30.200.20">
    <property type="entry name" value="Phosphorylase Kinase, domain 1"/>
    <property type="match status" value="1"/>
</dbReference>
<feature type="binding site" evidence="11">
    <location>
        <position position="400"/>
    </location>
    <ligand>
        <name>Zn(2+)</name>
        <dbReference type="ChEBI" id="CHEBI:29105"/>
        <label>1</label>
    </ligand>
</feature>
<dbReference type="Gene3D" id="1.10.1300.10">
    <property type="entry name" value="3'5'-cyclic nucleotide phosphodiesterase, catalytic domain"/>
    <property type="match status" value="1"/>
</dbReference>
<dbReference type="InterPro" id="IPR011009">
    <property type="entry name" value="Kinase-like_dom_sf"/>
</dbReference>
<comment type="caution">
    <text evidence="16">The sequence shown here is derived from an EMBL/GenBank/DDBJ whole genome shotgun (WGS) entry which is preliminary data.</text>
</comment>
<keyword evidence="17" id="KW-1185">Reference proteome</keyword>
<dbReference type="GO" id="GO:0005737">
    <property type="term" value="C:cytoplasm"/>
    <property type="evidence" value="ECO:0007669"/>
    <property type="project" value="UniProtKB-SubCell"/>
</dbReference>
<feature type="binding site" evidence="11">
    <location>
        <position position="363"/>
    </location>
    <ligand>
        <name>Zn(2+)</name>
        <dbReference type="ChEBI" id="CHEBI:29105"/>
        <label>1</label>
    </ligand>
</feature>
<comment type="pathway">
    <text evidence="3">Purine metabolism; 3',5'-cyclic AMP degradation; AMP from 3',5'-cyclic AMP: step 1/1.</text>
</comment>
<evidence type="ECO:0000313" key="16">
    <source>
        <dbReference type="EMBL" id="CAH0103272.1"/>
    </source>
</evidence>
<feature type="binding site" evidence="11">
    <location>
        <position position="400"/>
    </location>
    <ligand>
        <name>Zn(2+)</name>
        <dbReference type="ChEBI" id="CHEBI:29105"/>
        <label>2</label>
    </ligand>
</feature>
<evidence type="ECO:0000256" key="13">
    <source>
        <dbReference type="SAM" id="MobiDB-lite"/>
    </source>
</evidence>
<feature type="binding site" evidence="10">
    <location>
        <position position="509"/>
    </location>
    <ligand>
        <name>AMP</name>
        <dbReference type="ChEBI" id="CHEBI:456215"/>
    </ligand>
</feature>
<evidence type="ECO:0000256" key="4">
    <source>
        <dbReference type="ARBA" id="ARBA00022490"/>
    </source>
</evidence>
<reference evidence="16" key="1">
    <citation type="submission" date="2021-11" db="EMBL/GenBank/DDBJ databases">
        <authorList>
            <person name="Schell T."/>
        </authorList>
    </citation>
    <scope>NUCLEOTIDE SEQUENCE</scope>
    <source>
        <strain evidence="16">M5</strain>
    </source>
</reference>
<evidence type="ECO:0000256" key="2">
    <source>
        <dbReference type="ARBA" id="ARBA00004496"/>
    </source>
</evidence>
<dbReference type="CDD" id="cd00077">
    <property type="entry name" value="HDc"/>
    <property type="match status" value="1"/>
</dbReference>
<dbReference type="FunFam" id="1.10.1300.10:FF:000004">
    <property type="entry name" value="Phosphodiesterase"/>
    <property type="match status" value="1"/>
</dbReference>
<evidence type="ECO:0000256" key="12">
    <source>
        <dbReference type="RuleBase" id="RU363067"/>
    </source>
</evidence>
<dbReference type="GO" id="GO:0007165">
    <property type="term" value="P:signal transduction"/>
    <property type="evidence" value="ECO:0007669"/>
    <property type="project" value="InterPro"/>
</dbReference>
<dbReference type="InterPro" id="IPR001245">
    <property type="entry name" value="Ser-Thr/Tyr_kinase_cat_dom"/>
</dbReference>
<dbReference type="InterPro" id="IPR036971">
    <property type="entry name" value="PDEase_catalytic_dom_sf"/>
</dbReference>
<evidence type="ECO:0000256" key="9">
    <source>
        <dbReference type="PIRSR" id="PIRSR623088-1"/>
    </source>
</evidence>
<dbReference type="InterPro" id="IPR023088">
    <property type="entry name" value="PDEase"/>
</dbReference>
<accession>A0A8J2WLB0</accession>
<dbReference type="PRINTS" id="PR00387">
    <property type="entry name" value="PDIESTERASE1"/>
</dbReference>
<dbReference type="SMART" id="SM00471">
    <property type="entry name" value="HDc"/>
    <property type="match status" value="1"/>
</dbReference>
<dbReference type="PROSITE" id="PS50011">
    <property type="entry name" value="PROTEIN_KINASE_DOM"/>
    <property type="match status" value="1"/>
</dbReference>
<keyword evidence="5" id="KW-0597">Phosphoprotein</keyword>
<feature type="binding site" evidence="11">
    <location>
        <position position="399"/>
    </location>
    <ligand>
        <name>Zn(2+)</name>
        <dbReference type="ChEBI" id="CHEBI:29105"/>
        <label>1</label>
    </ligand>
</feature>
<dbReference type="InterPro" id="IPR003607">
    <property type="entry name" value="HD/PDEase_dom"/>
</dbReference>
<feature type="domain" description="PDEase" evidence="15">
    <location>
        <begin position="275"/>
        <end position="605"/>
    </location>
</feature>
<evidence type="ECO:0000256" key="5">
    <source>
        <dbReference type="ARBA" id="ARBA00022553"/>
    </source>
</evidence>
<feature type="compositionally biased region" description="Acidic residues" evidence="13">
    <location>
        <begin position="17"/>
        <end position="27"/>
    </location>
</feature>
<dbReference type="Gene3D" id="1.10.510.10">
    <property type="entry name" value="Transferase(Phosphotransferase) domain 1"/>
    <property type="match status" value="1"/>
</dbReference>
<feature type="compositionally biased region" description="Basic and acidic residues" evidence="13">
    <location>
        <begin position="7"/>
        <end position="16"/>
    </location>
</feature>
<feature type="binding site" evidence="10">
    <location>
        <position position="560"/>
    </location>
    <ligand>
        <name>AMP</name>
        <dbReference type="ChEBI" id="CHEBI:456215"/>
    </ligand>
</feature>
<protein>
    <recommendedName>
        <fullName evidence="12">Phosphodiesterase</fullName>
        <ecNumber evidence="12">3.1.4.-</ecNumber>
    </recommendedName>
</protein>
<dbReference type="InterPro" id="IPR023174">
    <property type="entry name" value="PDEase_CS"/>
</dbReference>
<dbReference type="AlphaFoldDB" id="A0A8J2WLB0"/>
<dbReference type="GO" id="GO:0005524">
    <property type="term" value="F:ATP binding"/>
    <property type="evidence" value="ECO:0007669"/>
    <property type="project" value="InterPro"/>
</dbReference>
<keyword evidence="7 12" id="KW-0378">Hydrolase</keyword>
<dbReference type="FunFam" id="3.30.200.20:FF:000098">
    <property type="entry name" value="Nuclear receptor-binding protein 1"/>
    <property type="match status" value="1"/>
</dbReference>
<dbReference type="SUPFAM" id="SSF109604">
    <property type="entry name" value="HD-domain/PDEase-like"/>
    <property type="match status" value="1"/>
</dbReference>
<dbReference type="EMBL" id="CAKKLH010000107">
    <property type="protein sequence ID" value="CAH0103272.1"/>
    <property type="molecule type" value="Genomic_DNA"/>
</dbReference>
<dbReference type="GO" id="GO:0004672">
    <property type="term" value="F:protein kinase activity"/>
    <property type="evidence" value="ECO:0007669"/>
    <property type="project" value="InterPro"/>
</dbReference>
<dbReference type="GO" id="GO:0004115">
    <property type="term" value="F:3',5'-cyclic-AMP phosphodiesterase activity"/>
    <property type="evidence" value="ECO:0007669"/>
    <property type="project" value="UniProtKB-EC"/>
</dbReference>
<keyword evidence="4" id="KW-0963">Cytoplasm</keyword>
<comment type="cofactor">
    <cofactor evidence="12">
        <name>a divalent metal cation</name>
        <dbReference type="ChEBI" id="CHEBI:60240"/>
    </cofactor>
    <text evidence="12">Binds 2 divalent metal cations per subunit. Site 1 may preferentially bind zinc ions, while site 2 has a preference for magnesium and/or manganese ions.</text>
</comment>
<evidence type="ECO:0000256" key="10">
    <source>
        <dbReference type="PIRSR" id="PIRSR623088-2"/>
    </source>
</evidence>
<dbReference type="InterPro" id="IPR002073">
    <property type="entry name" value="PDEase_catalytic_dom"/>
</dbReference>
<dbReference type="InterPro" id="IPR000719">
    <property type="entry name" value="Prot_kinase_dom"/>
</dbReference>
<dbReference type="SUPFAM" id="SSF56112">
    <property type="entry name" value="Protein kinase-like (PK-like)"/>
    <property type="match status" value="1"/>
</dbReference>
<dbReference type="Proteomes" id="UP000789390">
    <property type="component" value="Unassembled WGS sequence"/>
</dbReference>
<feature type="domain" description="Protein kinase" evidence="14">
    <location>
        <begin position="38"/>
        <end position="326"/>
    </location>
</feature>
<feature type="region of interest" description="Disordered" evidence="13">
    <location>
        <begin position="687"/>
        <end position="717"/>
    </location>
</feature>
<dbReference type="Pfam" id="PF00233">
    <property type="entry name" value="PDEase_I"/>
    <property type="match status" value="1"/>
</dbReference>
<dbReference type="SMART" id="SM00220">
    <property type="entry name" value="S_TKc"/>
    <property type="match status" value="1"/>
</dbReference>
<name>A0A8J2WLB0_9CRUS</name>
<feature type="region of interest" description="Disordered" evidence="13">
    <location>
        <begin position="885"/>
        <end position="905"/>
    </location>
</feature>
<evidence type="ECO:0000256" key="6">
    <source>
        <dbReference type="ARBA" id="ARBA00022723"/>
    </source>
</evidence>
<keyword evidence="6 11" id="KW-0479">Metal-binding</keyword>
<proteinExistence type="inferred from homology"/>
<comment type="similarity">
    <text evidence="8">Belongs to the cyclic nucleotide phosphodiesterase family. PDE7 subfamily.</text>
</comment>
<evidence type="ECO:0000256" key="3">
    <source>
        <dbReference type="ARBA" id="ARBA00004703"/>
    </source>
</evidence>
<feature type="binding site" evidence="11">
    <location>
        <position position="509"/>
    </location>
    <ligand>
        <name>Zn(2+)</name>
        <dbReference type="ChEBI" id="CHEBI:29105"/>
        <label>1</label>
    </ligand>
</feature>
<feature type="region of interest" description="Disordered" evidence="13">
    <location>
        <begin position="1067"/>
        <end position="1099"/>
    </location>
</feature>
<evidence type="ECO:0000256" key="11">
    <source>
        <dbReference type="PIRSR" id="PIRSR623088-3"/>
    </source>
</evidence>
<dbReference type="PROSITE" id="PS00126">
    <property type="entry name" value="PDEASE_I_1"/>
    <property type="match status" value="1"/>
</dbReference>
<comment type="catalytic activity">
    <reaction evidence="1">
        <text>3',5'-cyclic AMP + H2O = AMP + H(+)</text>
        <dbReference type="Rhea" id="RHEA:25277"/>
        <dbReference type="ChEBI" id="CHEBI:15377"/>
        <dbReference type="ChEBI" id="CHEBI:15378"/>
        <dbReference type="ChEBI" id="CHEBI:58165"/>
        <dbReference type="ChEBI" id="CHEBI:456215"/>
        <dbReference type="EC" id="3.1.4.53"/>
    </reaction>
</comment>
<dbReference type="EC" id="3.1.4.-" evidence="12"/>
<sequence>MFGSSEEEQKKLKSDTEDSEDESEIVEESPCGRWLKSYEVVQQRDVMGIDAAYSAMDTEEGVEVGWNEVRFSERENFEAQEEKISQVFDNLIKLEHPNIVKFHKYWIDSRDDKPRVIFITEYMSSGSLKRFLKRTKRNVKKPPLKAWKRWWTQILSAISFLHACSPPIVHGNLTWDTIFIQHNGLIKIGSAAPDVIHQHVKTCREVMKNTHFIAPEFGTTEMTPAVDIYSFGMCALEMATLEIQGANRETGSNRSHSSPFLTLHERQKKIPPTRAITSNQALLDDLYYGHTHVLLARVSEWPFNAFALDRATGGRPLPTLCFHLFHQYGLMAHFHLDPVQVWKFFSLVEEGYHSSNPYHNAIHAADVTQAMHCFLQEEKMRCHLTPLEIAASLIAAMAHDLDHPGVNQPFLVATSNHLASLYKNASVLENHHWRSAMACLMESGMMDNLERTAAHELQRQIQSLILATDIARHQEFLGAFQGFLNNNSLDMKTGDHRHFMLQIALKCADICNPCRPWEVSRAWSLQVSEEFYRQGDLERRLGLPVTPLCDRFTSSVSKIQTGFFRFIAAPLFEEWHRFQSTPLSWNMLNYLRSNKLKWDSILNDEESGDINLAEYQLRDPVWSELDVLEMGIEKIHLRRSSLPAGRSGLWTCNFANTSRVSEVERSMKEVGYSAEMDPSDLEFIAGESHPPRSLLPVESHDDSNLPEPTFGDSHSTDTPGILFALPARLPHRRESLPFNFPESSRIECIQGRRESLPSDCSKSFNACDVLPELNITSMTPLPMKKEKRISQPNCVQPIISIPSTSSGNSFGCVDEKENIVSTAFLKTDTSRLTLRRGSAPTALHPLNVFSIPRNKRNSPVTHFGRQGSLRLAKYFDQNEPGLRRRGSLPYELGRKPSGHESTVGQLISGSSDVKFDIGVRRGSASSDLLHNTGASIASCWIKFRDRVKLKRKEIVVCAGTGLMSDNGCGFAVREGRRRSLRRCRPGGPELFASVVRRDSNFTSTHLPLLPQSATCTNAKLKRTLSPPESSEPMVGSGDCSRDWLLPGRRGSGALELLAGIWRQNRDRSERSSFESDDSLLKPHRQRLSMDSSSSSDGIPCSAPEDYCHLIRHGKTQRRGSGPADHSVLSGSFSANFTQLNSR</sequence>
<feature type="binding site" evidence="10">
    <location>
        <begin position="359"/>
        <end position="363"/>
    </location>
    <ligand>
        <name>AMP</name>
        <dbReference type="ChEBI" id="CHEBI:456215"/>
    </ligand>
</feature>
<feature type="region of interest" description="Disordered" evidence="13">
    <location>
        <begin position="1"/>
        <end position="29"/>
    </location>
</feature>
<evidence type="ECO:0000313" key="17">
    <source>
        <dbReference type="Proteomes" id="UP000789390"/>
    </source>
</evidence>
<evidence type="ECO:0000256" key="8">
    <source>
        <dbReference type="ARBA" id="ARBA00061458"/>
    </source>
</evidence>
<dbReference type="PROSITE" id="PS51845">
    <property type="entry name" value="PDEASE_I_2"/>
    <property type="match status" value="1"/>
</dbReference>
<comment type="subcellular location">
    <subcellularLocation>
        <location evidence="2">Cytoplasm</location>
    </subcellularLocation>
</comment>
<dbReference type="Pfam" id="PF07714">
    <property type="entry name" value="PK_Tyr_Ser-Thr"/>
    <property type="match status" value="1"/>
</dbReference>
<evidence type="ECO:0000259" key="15">
    <source>
        <dbReference type="PROSITE" id="PS51845"/>
    </source>
</evidence>
<evidence type="ECO:0000256" key="1">
    <source>
        <dbReference type="ARBA" id="ARBA00000621"/>
    </source>
</evidence>
<gene>
    <name evidence="16" type="ORF">DGAL_LOCUS5808</name>
</gene>
<evidence type="ECO:0000256" key="7">
    <source>
        <dbReference type="ARBA" id="ARBA00022801"/>
    </source>
</evidence>
<evidence type="ECO:0000259" key="14">
    <source>
        <dbReference type="PROSITE" id="PS50011"/>
    </source>
</evidence>